<dbReference type="GO" id="GO:0016020">
    <property type="term" value="C:membrane"/>
    <property type="evidence" value="ECO:0007669"/>
    <property type="project" value="UniProtKB-SubCell"/>
</dbReference>
<keyword evidence="12 13" id="KW-0472">Membrane</keyword>
<dbReference type="GO" id="GO:0009916">
    <property type="term" value="F:alternative oxidase activity"/>
    <property type="evidence" value="ECO:0007669"/>
    <property type="project" value="UniProtKB-UniRule"/>
</dbReference>
<evidence type="ECO:0000313" key="16">
    <source>
        <dbReference type="Proteomes" id="UP000247498"/>
    </source>
</evidence>
<name>A0A2V0NP25_9CHLO</name>
<accession>A0A2V0NP25</accession>
<evidence type="ECO:0000313" key="15">
    <source>
        <dbReference type="EMBL" id="GBF89019.1"/>
    </source>
</evidence>
<dbReference type="GO" id="GO:0098803">
    <property type="term" value="C:respiratory chain complex"/>
    <property type="evidence" value="ECO:0007669"/>
    <property type="project" value="UniProtKB-UniRule"/>
</dbReference>
<feature type="compositionally biased region" description="Gly residues" evidence="14">
    <location>
        <begin position="429"/>
        <end position="445"/>
    </location>
</feature>
<dbReference type="Pfam" id="PF01786">
    <property type="entry name" value="AOX"/>
    <property type="match status" value="1"/>
</dbReference>
<comment type="subcellular location">
    <subcellularLocation>
        <location evidence="2">Membrane</location>
    </subcellularLocation>
</comment>
<evidence type="ECO:0000256" key="14">
    <source>
        <dbReference type="SAM" id="MobiDB-lite"/>
    </source>
</evidence>
<dbReference type="Proteomes" id="UP000247498">
    <property type="component" value="Unassembled WGS sequence"/>
</dbReference>
<dbReference type="AlphaFoldDB" id="A0A2V0NP25"/>
<dbReference type="EMBL" id="BDRX01000007">
    <property type="protein sequence ID" value="GBF89019.1"/>
    <property type="molecule type" value="Genomic_DNA"/>
</dbReference>
<sequence length="445" mass="49696">MQRAATRVPPSRAPLVASRVPRARLARPFRVAAPERASSDGACSVETFIDRDGVAIDCMACDYGFRAGAGRLYQDRYGEVPGGILDMAVANFKHELSALRSSFRFNEYDPILASAASPVSKALSTAGGAVVRGFASLDTWLEERKVLPVLQRAQMDAAMVDSEGRMTEDCQNIRQRLSDLKLSDAAVWAREAARKKRGEGVVPAPWWIKAPFWALCVVLDLLFANRPIQRFWVLETVARIPYFSAISLLHLYESLGFWRAGAELRRIHFAEEWNELHHLQIMEALGGDLLWFDRFVAEHAALVYYWVCIAFYMAAPKNAYQFSELVEWHAVDTYAQFCETNEALLKSIPPPRVAVAYYRNEDLYMFDEMQTCSKPAEPRRPSCNNLYDVFSNIRDDEVEHVRTMRACQSPAIAVTLAERRRDSSQLPSGGNGGGGGGGGNGARKA</sequence>
<evidence type="ECO:0000256" key="9">
    <source>
        <dbReference type="ARBA" id="ARBA00022989"/>
    </source>
</evidence>
<feature type="region of interest" description="Disordered" evidence="14">
    <location>
        <begin position="418"/>
        <end position="445"/>
    </location>
</feature>
<keyword evidence="10 13" id="KW-0560">Oxidoreductase</keyword>
<evidence type="ECO:0000256" key="2">
    <source>
        <dbReference type="ARBA" id="ARBA00004370"/>
    </source>
</evidence>
<dbReference type="PANTHER" id="PTHR31803:SF19">
    <property type="entry name" value="UBIQUINOL OXIDASE"/>
    <property type="match status" value="1"/>
</dbReference>
<protein>
    <recommendedName>
        <fullName evidence="13">Ubiquinol oxidase</fullName>
        <ecNumber evidence="13">1.10.3.11</ecNumber>
    </recommendedName>
</protein>
<dbReference type="InterPro" id="IPR002680">
    <property type="entry name" value="AOX"/>
</dbReference>
<keyword evidence="8 13" id="KW-0249">Electron transport</keyword>
<organism evidence="15 16">
    <name type="scientific">Raphidocelis subcapitata</name>
    <dbReference type="NCBI Taxonomy" id="307507"/>
    <lineage>
        <taxon>Eukaryota</taxon>
        <taxon>Viridiplantae</taxon>
        <taxon>Chlorophyta</taxon>
        <taxon>core chlorophytes</taxon>
        <taxon>Chlorophyceae</taxon>
        <taxon>CS clade</taxon>
        <taxon>Sphaeropleales</taxon>
        <taxon>Selenastraceae</taxon>
        <taxon>Raphidocelis</taxon>
    </lineage>
</organism>
<dbReference type="Gene3D" id="1.20.1260.140">
    <property type="entry name" value="Alternative oxidase"/>
    <property type="match status" value="1"/>
</dbReference>
<evidence type="ECO:0000256" key="3">
    <source>
        <dbReference type="ARBA" id="ARBA00008388"/>
    </source>
</evidence>
<keyword evidence="5 13" id="KW-0679">Respiratory chain</keyword>
<keyword evidence="7 13" id="KW-0479">Metal-binding</keyword>
<dbReference type="GO" id="GO:0102721">
    <property type="term" value="F:ubiquinol:oxygen oxidoreductase activity"/>
    <property type="evidence" value="ECO:0007669"/>
    <property type="project" value="UniProtKB-EC"/>
</dbReference>
<keyword evidence="11 13" id="KW-0408">Iron</keyword>
<evidence type="ECO:0000256" key="5">
    <source>
        <dbReference type="ARBA" id="ARBA00022660"/>
    </source>
</evidence>
<comment type="similarity">
    <text evidence="3 13">Belongs to the alternative oxidase family.</text>
</comment>
<evidence type="ECO:0000256" key="6">
    <source>
        <dbReference type="ARBA" id="ARBA00022692"/>
    </source>
</evidence>
<keyword evidence="6 13" id="KW-0812">Transmembrane</keyword>
<reference evidence="15 16" key="1">
    <citation type="journal article" date="2018" name="Sci. Rep.">
        <title>Raphidocelis subcapitata (=Pseudokirchneriella subcapitata) provides an insight into genome evolution and environmental adaptations in the Sphaeropleales.</title>
        <authorList>
            <person name="Suzuki S."/>
            <person name="Yamaguchi H."/>
            <person name="Nakajima N."/>
            <person name="Kawachi M."/>
        </authorList>
    </citation>
    <scope>NUCLEOTIDE SEQUENCE [LARGE SCALE GENOMIC DNA]</scope>
    <source>
        <strain evidence="15 16">NIES-35</strain>
    </source>
</reference>
<gene>
    <name evidence="15" type="ORF">Rsub_01518</name>
</gene>
<keyword evidence="4" id="KW-0813">Transport</keyword>
<evidence type="ECO:0000256" key="4">
    <source>
        <dbReference type="ARBA" id="ARBA00022448"/>
    </source>
</evidence>
<comment type="caution">
    <text evidence="15">The sequence shown here is derived from an EMBL/GenBank/DDBJ whole genome shotgun (WGS) entry which is preliminary data.</text>
</comment>
<dbReference type="PANTHER" id="PTHR31803">
    <property type="entry name" value="ALTERNATIVE OXIDASE"/>
    <property type="match status" value="1"/>
</dbReference>
<dbReference type="OrthoDB" id="4493at2759"/>
<evidence type="ECO:0000256" key="10">
    <source>
        <dbReference type="ARBA" id="ARBA00023002"/>
    </source>
</evidence>
<evidence type="ECO:0000256" key="13">
    <source>
        <dbReference type="RuleBase" id="RU003779"/>
    </source>
</evidence>
<proteinExistence type="inferred from homology"/>
<keyword evidence="9" id="KW-1133">Transmembrane helix</keyword>
<dbReference type="GO" id="GO:0106292">
    <property type="term" value="F:superoxide-generating NADPH oxidase activity"/>
    <property type="evidence" value="ECO:0007669"/>
    <property type="project" value="UniProtKB-ARBA"/>
</dbReference>
<evidence type="ECO:0000256" key="8">
    <source>
        <dbReference type="ARBA" id="ARBA00022982"/>
    </source>
</evidence>
<comment type="cofactor">
    <cofactor evidence="13">
        <name>Fe cation</name>
        <dbReference type="ChEBI" id="CHEBI:24875"/>
    </cofactor>
    <text evidence="13">Binds 2 iron ions per subunit.</text>
</comment>
<dbReference type="InParanoid" id="A0A2V0NP25"/>
<keyword evidence="16" id="KW-1185">Reference proteome</keyword>
<comment type="catalytic activity">
    <reaction evidence="1 13">
        <text>2 a ubiquinol + O2 = 2 a ubiquinone + 2 H2O</text>
        <dbReference type="Rhea" id="RHEA:30255"/>
        <dbReference type="Rhea" id="RHEA-COMP:9565"/>
        <dbReference type="Rhea" id="RHEA-COMP:9566"/>
        <dbReference type="ChEBI" id="CHEBI:15377"/>
        <dbReference type="ChEBI" id="CHEBI:15379"/>
        <dbReference type="ChEBI" id="CHEBI:16389"/>
        <dbReference type="ChEBI" id="CHEBI:17976"/>
        <dbReference type="EC" id="1.10.3.11"/>
    </reaction>
</comment>
<dbReference type="GO" id="GO:0010230">
    <property type="term" value="P:alternative respiration"/>
    <property type="evidence" value="ECO:0007669"/>
    <property type="project" value="TreeGrafter"/>
</dbReference>
<dbReference type="EC" id="1.10.3.11" evidence="13"/>
<evidence type="ECO:0000256" key="11">
    <source>
        <dbReference type="ARBA" id="ARBA00023004"/>
    </source>
</evidence>
<dbReference type="GO" id="GO:0046872">
    <property type="term" value="F:metal ion binding"/>
    <property type="evidence" value="ECO:0007669"/>
    <property type="project" value="UniProtKB-UniRule"/>
</dbReference>
<evidence type="ECO:0000256" key="7">
    <source>
        <dbReference type="ARBA" id="ARBA00022723"/>
    </source>
</evidence>
<dbReference type="GO" id="GO:0005739">
    <property type="term" value="C:mitochondrion"/>
    <property type="evidence" value="ECO:0007669"/>
    <property type="project" value="TreeGrafter"/>
</dbReference>
<dbReference type="InterPro" id="IPR038659">
    <property type="entry name" value="AOX_sf"/>
</dbReference>
<dbReference type="STRING" id="307507.A0A2V0NP25"/>
<evidence type="ECO:0000256" key="12">
    <source>
        <dbReference type="ARBA" id="ARBA00023136"/>
    </source>
</evidence>
<evidence type="ECO:0000256" key="1">
    <source>
        <dbReference type="ARBA" id="ARBA00001192"/>
    </source>
</evidence>